<accession>A0AAT9FN09</accession>
<evidence type="ECO:0008006" key="6">
    <source>
        <dbReference type="Google" id="ProtNLM"/>
    </source>
</evidence>
<evidence type="ECO:0000256" key="2">
    <source>
        <dbReference type="ARBA" id="ARBA00023043"/>
    </source>
</evidence>
<dbReference type="EMBL" id="AP026866">
    <property type="protein sequence ID" value="BDS07507.1"/>
    <property type="molecule type" value="Genomic_DNA"/>
</dbReference>
<dbReference type="SUPFAM" id="SSF48403">
    <property type="entry name" value="Ankyrin repeat"/>
    <property type="match status" value="1"/>
</dbReference>
<evidence type="ECO:0000313" key="5">
    <source>
        <dbReference type="EMBL" id="BDS07507.1"/>
    </source>
</evidence>
<evidence type="ECO:0000256" key="1">
    <source>
        <dbReference type="ARBA" id="ARBA00022737"/>
    </source>
</evidence>
<feature type="repeat" description="ANK" evidence="3">
    <location>
        <begin position="106"/>
        <end position="138"/>
    </location>
</feature>
<feature type="region of interest" description="Disordered" evidence="4">
    <location>
        <begin position="282"/>
        <end position="337"/>
    </location>
</feature>
<reference evidence="5" key="1">
    <citation type="submission" date="2024-07" db="EMBL/GenBank/DDBJ databases">
        <title>Complete genome sequence of Verrucomicrobiaceae bacterium NT6N.</title>
        <authorList>
            <person name="Huang C."/>
            <person name="Takami H."/>
            <person name="Hamasaki K."/>
        </authorList>
    </citation>
    <scope>NUCLEOTIDE SEQUENCE</scope>
    <source>
        <strain evidence="5">NT6N</strain>
    </source>
</reference>
<dbReference type="InterPro" id="IPR002110">
    <property type="entry name" value="Ankyrin_rpt"/>
</dbReference>
<feature type="repeat" description="ANK" evidence="3">
    <location>
        <begin position="199"/>
        <end position="231"/>
    </location>
</feature>
<organism evidence="5">
    <name type="scientific">Oceaniferula spumae</name>
    <dbReference type="NCBI Taxonomy" id="2979115"/>
    <lineage>
        <taxon>Bacteria</taxon>
        <taxon>Pseudomonadati</taxon>
        <taxon>Verrucomicrobiota</taxon>
        <taxon>Verrucomicrobiia</taxon>
        <taxon>Verrucomicrobiales</taxon>
        <taxon>Verrucomicrobiaceae</taxon>
        <taxon>Oceaniferula</taxon>
    </lineage>
</organism>
<dbReference type="PANTHER" id="PTHR24198">
    <property type="entry name" value="ANKYRIN REPEAT AND PROTEIN KINASE DOMAIN-CONTAINING PROTEIN"/>
    <property type="match status" value="1"/>
</dbReference>
<feature type="compositionally biased region" description="Polar residues" evidence="4">
    <location>
        <begin position="294"/>
        <end position="306"/>
    </location>
</feature>
<feature type="repeat" description="ANK" evidence="3">
    <location>
        <begin position="166"/>
        <end position="198"/>
    </location>
</feature>
<name>A0AAT9FN09_9BACT</name>
<dbReference type="PROSITE" id="PS50088">
    <property type="entry name" value="ANK_REPEAT"/>
    <property type="match status" value="4"/>
</dbReference>
<dbReference type="KEGG" id="osu:NT6N_25470"/>
<dbReference type="Pfam" id="PF12796">
    <property type="entry name" value="Ank_2"/>
    <property type="match status" value="2"/>
</dbReference>
<feature type="repeat" description="ANK" evidence="3">
    <location>
        <begin position="73"/>
        <end position="105"/>
    </location>
</feature>
<protein>
    <recommendedName>
        <fullName evidence="6">Ankyrin repeat domain-containing protein</fullName>
    </recommendedName>
</protein>
<dbReference type="InterPro" id="IPR036770">
    <property type="entry name" value="Ankyrin_rpt-contain_sf"/>
</dbReference>
<evidence type="ECO:0000256" key="4">
    <source>
        <dbReference type="SAM" id="MobiDB-lite"/>
    </source>
</evidence>
<keyword evidence="2 3" id="KW-0040">ANK repeat</keyword>
<sequence>MQSLYSSVLLGLLGMTLVLTSCGDKKEQVEKELETSGYQSTPGDFLRAAENGDVRALELFVKHDMDLNTKDANGWTAMHLASRANRQESISFLLENGMDVDTRGLDGVTPLMLAAREGNTTMVRYLLKQGAKPELKDEKKRTALILAVEGGHKSCVEEIAPFSRDQLDTALLYAASKGKHQVIETLTSFGASVYVRHEGGMTPLMLAAHHGLASTVKALLDSGSNRYAVNEHGWTASQVAAAAGKDEIANLLNHDPADGELTINSPEGIEGVEWMDPAPITEDTATEDEPTEVAQGSEQTGESEASTPVDEPTDTAPSVASTPDTVAGDSPRPSQRQRAKKLLPFIAGKTIPSKGTTSTAVAKDLAMLDYKEKPLPLMVEKTGVDKTSSTEGAPVSTASVRMLYGKQKKVDVKQGEVIPETHFKIVSIRRMLNHSKITDGQPADVSVVEIEDTRTGKRREMTAQIPASAADPWAVLRSRSSGKTYAVRAGQKFTSAAGQHFTVTDVRPNQLVITHNDSGEVSTIPLGR</sequence>
<dbReference type="PROSITE" id="PS50297">
    <property type="entry name" value="ANK_REP_REGION"/>
    <property type="match status" value="3"/>
</dbReference>
<gene>
    <name evidence="5" type="ORF">NT6N_25470</name>
</gene>
<dbReference type="SMART" id="SM00248">
    <property type="entry name" value="ANK"/>
    <property type="match status" value="7"/>
</dbReference>
<evidence type="ECO:0000256" key="3">
    <source>
        <dbReference type="PROSITE-ProRule" id="PRU00023"/>
    </source>
</evidence>
<dbReference type="AlphaFoldDB" id="A0AAT9FN09"/>
<feature type="compositionally biased region" description="Polar residues" evidence="4">
    <location>
        <begin position="315"/>
        <end position="324"/>
    </location>
</feature>
<dbReference type="Gene3D" id="1.25.40.20">
    <property type="entry name" value="Ankyrin repeat-containing domain"/>
    <property type="match status" value="3"/>
</dbReference>
<dbReference type="PANTHER" id="PTHR24198:SF165">
    <property type="entry name" value="ANKYRIN REPEAT-CONTAINING PROTEIN-RELATED"/>
    <property type="match status" value="1"/>
</dbReference>
<keyword evidence="1" id="KW-0677">Repeat</keyword>
<proteinExistence type="predicted"/>